<accession>A0AAD6G7Y7</accession>
<dbReference type="PANTHER" id="PTHR46082">
    <property type="entry name" value="ATP/GTP-BINDING PROTEIN-RELATED"/>
    <property type="match status" value="1"/>
</dbReference>
<dbReference type="PANTHER" id="PTHR46082:SF11">
    <property type="entry name" value="AAA+ ATPASE DOMAIN-CONTAINING PROTEIN-RELATED"/>
    <property type="match status" value="1"/>
</dbReference>
<reference evidence="3" key="2">
    <citation type="journal article" date="2023" name="IMA Fungus">
        <title>Comparative genomic study of the Penicillium genus elucidates a diverse pangenome and 15 lateral gene transfer events.</title>
        <authorList>
            <person name="Petersen C."/>
            <person name="Sorensen T."/>
            <person name="Nielsen M.R."/>
            <person name="Sondergaard T.E."/>
            <person name="Sorensen J.L."/>
            <person name="Fitzpatrick D.A."/>
            <person name="Frisvad J.C."/>
            <person name="Nielsen K.L."/>
        </authorList>
    </citation>
    <scope>NUCLEOTIDE SEQUENCE</scope>
    <source>
        <strain evidence="3">IBT 16125</strain>
    </source>
</reference>
<dbReference type="Pfam" id="PF13374">
    <property type="entry name" value="TPR_10"/>
    <property type="match status" value="2"/>
</dbReference>
<feature type="compositionally biased region" description="Basic and acidic residues" evidence="1">
    <location>
        <begin position="1"/>
        <end position="11"/>
    </location>
</feature>
<dbReference type="InterPro" id="IPR011990">
    <property type="entry name" value="TPR-like_helical_dom_sf"/>
</dbReference>
<feature type="region of interest" description="Disordered" evidence="1">
    <location>
        <begin position="1"/>
        <end position="20"/>
    </location>
</feature>
<reference evidence="3" key="1">
    <citation type="submission" date="2022-12" db="EMBL/GenBank/DDBJ databases">
        <authorList>
            <person name="Petersen C."/>
        </authorList>
    </citation>
    <scope>NUCLEOTIDE SEQUENCE</scope>
    <source>
        <strain evidence="3">IBT 16125</strain>
    </source>
</reference>
<comment type="caution">
    <text evidence="3">The sequence shown here is derived from an EMBL/GenBank/DDBJ whole genome shotgun (WGS) entry which is preliminary data.</text>
</comment>
<protein>
    <recommendedName>
        <fullName evidence="2">DUF7779 domain-containing protein</fullName>
    </recommendedName>
</protein>
<dbReference type="Gene3D" id="1.25.40.10">
    <property type="entry name" value="Tetratricopeptide repeat domain"/>
    <property type="match status" value="3"/>
</dbReference>
<proteinExistence type="predicted"/>
<evidence type="ECO:0000313" key="3">
    <source>
        <dbReference type="EMBL" id="KAJ5464890.1"/>
    </source>
</evidence>
<dbReference type="SMART" id="SM00028">
    <property type="entry name" value="TPR"/>
    <property type="match status" value="10"/>
</dbReference>
<dbReference type="InterPro" id="IPR053137">
    <property type="entry name" value="NLR-like"/>
</dbReference>
<dbReference type="AlphaFoldDB" id="A0AAD6G7Y7"/>
<name>A0AAD6G7Y7_9EURO</name>
<feature type="domain" description="DUF7779" evidence="2">
    <location>
        <begin position="283"/>
        <end position="380"/>
    </location>
</feature>
<evidence type="ECO:0000256" key="1">
    <source>
        <dbReference type="SAM" id="MobiDB-lite"/>
    </source>
</evidence>
<keyword evidence="4" id="KW-1185">Reference proteome</keyword>
<dbReference type="InterPro" id="IPR019734">
    <property type="entry name" value="TPR_rpt"/>
</dbReference>
<dbReference type="RefSeq" id="XP_056771737.1">
    <property type="nucleotide sequence ID" value="XM_056903970.1"/>
</dbReference>
<dbReference type="InterPro" id="IPR027417">
    <property type="entry name" value="P-loop_NTPase"/>
</dbReference>
<dbReference type="SUPFAM" id="SSF52540">
    <property type="entry name" value="P-loop containing nucleoside triphosphate hydrolases"/>
    <property type="match status" value="1"/>
</dbReference>
<dbReference type="SUPFAM" id="SSF48452">
    <property type="entry name" value="TPR-like"/>
    <property type="match status" value="3"/>
</dbReference>
<dbReference type="InterPro" id="IPR056681">
    <property type="entry name" value="DUF7779"/>
</dbReference>
<dbReference type="GeneID" id="81594213"/>
<dbReference type="EMBL" id="JAPVEA010000001">
    <property type="protein sequence ID" value="KAJ5464890.1"/>
    <property type="molecule type" value="Genomic_DNA"/>
</dbReference>
<dbReference type="Pfam" id="PF25000">
    <property type="entry name" value="DUF7779"/>
    <property type="match status" value="1"/>
</dbReference>
<dbReference type="Pfam" id="PF13424">
    <property type="entry name" value="TPR_12"/>
    <property type="match status" value="4"/>
</dbReference>
<organism evidence="3 4">
    <name type="scientific">Penicillium daleae</name>
    <dbReference type="NCBI Taxonomy" id="63821"/>
    <lineage>
        <taxon>Eukaryota</taxon>
        <taxon>Fungi</taxon>
        <taxon>Dikarya</taxon>
        <taxon>Ascomycota</taxon>
        <taxon>Pezizomycotina</taxon>
        <taxon>Eurotiomycetes</taxon>
        <taxon>Eurotiomycetidae</taxon>
        <taxon>Eurotiales</taxon>
        <taxon>Aspergillaceae</taxon>
        <taxon>Penicillium</taxon>
    </lineage>
</organism>
<dbReference type="Proteomes" id="UP001213681">
    <property type="component" value="Unassembled WGS sequence"/>
</dbReference>
<dbReference type="PRINTS" id="PR00381">
    <property type="entry name" value="KINESINLIGHT"/>
</dbReference>
<dbReference type="Gene3D" id="3.40.50.300">
    <property type="entry name" value="P-loop containing nucleotide triphosphate hydrolases"/>
    <property type="match status" value="1"/>
</dbReference>
<gene>
    <name evidence="3" type="ORF">N7458_000576</name>
</gene>
<evidence type="ECO:0000313" key="4">
    <source>
        <dbReference type="Proteomes" id="UP001213681"/>
    </source>
</evidence>
<evidence type="ECO:0000259" key="2">
    <source>
        <dbReference type="Pfam" id="PF25000"/>
    </source>
</evidence>
<sequence>MTQGERSEPRPEPLSTVPFPRDPDFVGRNGLLDQIHEKASIAGSRLALVGLGGVGLEQHVHASNVARCEKSLRDLADRAKIPGSQDRNANIFQVVGHWLQDGKIGKWILVLDNVDDDELLRKSSAVGTDGQINTHSGTSTQPLLRYLFDSFNGSIIVTSRNRAVALNVASHKNIIELQPMNQTEGLDLLQKKLSIPTEQEIIVRLARELEFMPLAIVQAAGYITHRSPRCSVSQYLEKIQKGDREAARVLNDEAGLLYRDWEAKNSILLTWQISFDYIRWKRPSATDLLSLMSFFNWQGITEDVLRVDQNQKRGRHFTLEQLEDSLSEQDTDNESNGAANTDFDKDITILCDFSLIAVGEDSMSFTMHRLVQLTVRTWLKAHGQLEYWKGLFIKNLSLLGAENEEALDSTTMLAGAYRLVGRWEEAEQLYLQVLETCKTKLSADHPSTLSSMANLASTYRNQGRWDEAEQLEVQVLETRRTKLGKDHPSTLTSMANLASTYRNQGRWDEAEQLLMHVLETRKIKFGADHPDTLTSMANLASTYRDQGRWDEAEQIDLQVLKTCRTKLGADHPDTLTSMANLASTYRNQGRWDEAEQLEVQALETRRTKLGKDHPSTLTSMANLASTYRNQGRWDKAEQLDMQALETRRTTLGADHPDTLTSMANLASTYRNQGQWDEAEQLLVQVLEISKTKLGADHPDTLKIMANLASSFWYQGRWEKTEQLLVQVLEICRTKLGVDHSSTLTSMANLASTYRKQGRWDEAEQLEVQVLETSKSKLGADHPDTLTSMANLASTFEATGRRPAAIDLLRSCVTKQQRILGPAHPETVSNSDILLAWEAGEVTIEN</sequence>